<feature type="region of interest" description="Disordered" evidence="1">
    <location>
        <begin position="1"/>
        <end position="23"/>
    </location>
</feature>
<evidence type="ECO:0000313" key="2">
    <source>
        <dbReference type="EMBL" id="KAL1411781.1"/>
    </source>
</evidence>
<dbReference type="RefSeq" id="XP_069211725.1">
    <property type="nucleotide sequence ID" value="XM_069351339.1"/>
</dbReference>
<feature type="compositionally biased region" description="Low complexity" evidence="1">
    <location>
        <begin position="1"/>
        <end position="14"/>
    </location>
</feature>
<dbReference type="EMBL" id="JBBXJM010000002">
    <property type="protein sequence ID" value="KAL1411781.1"/>
    <property type="molecule type" value="Genomic_DNA"/>
</dbReference>
<reference evidence="2 3" key="1">
    <citation type="submission" date="2023-08" db="EMBL/GenBank/DDBJ databases">
        <title>Annotated Genome Sequence of Vanrija albida AlHP1.</title>
        <authorList>
            <person name="Herzog R."/>
        </authorList>
    </citation>
    <scope>NUCLEOTIDE SEQUENCE [LARGE SCALE GENOMIC DNA]</scope>
    <source>
        <strain evidence="2 3">AlHP1</strain>
    </source>
</reference>
<comment type="caution">
    <text evidence="2">The sequence shown here is derived from an EMBL/GenBank/DDBJ whole genome shotgun (WGS) entry which is preliminary data.</text>
</comment>
<gene>
    <name evidence="2" type="ORF">Q8F55_002748</name>
</gene>
<proteinExistence type="predicted"/>
<name>A0ABR3QBN2_9TREE</name>
<accession>A0ABR3QBN2</accession>
<dbReference type="Proteomes" id="UP001565368">
    <property type="component" value="Unassembled WGS sequence"/>
</dbReference>
<keyword evidence="3" id="KW-1185">Reference proteome</keyword>
<dbReference type="GeneID" id="95983791"/>
<evidence type="ECO:0000256" key="1">
    <source>
        <dbReference type="SAM" id="MobiDB-lite"/>
    </source>
</evidence>
<evidence type="ECO:0008006" key="4">
    <source>
        <dbReference type="Google" id="ProtNLM"/>
    </source>
</evidence>
<evidence type="ECO:0000313" key="3">
    <source>
        <dbReference type="Proteomes" id="UP001565368"/>
    </source>
</evidence>
<protein>
    <recommendedName>
        <fullName evidence="4">BTB domain-containing protein</fullName>
    </recommendedName>
</protein>
<organism evidence="2 3">
    <name type="scientific">Vanrija albida</name>
    <dbReference type="NCBI Taxonomy" id="181172"/>
    <lineage>
        <taxon>Eukaryota</taxon>
        <taxon>Fungi</taxon>
        <taxon>Dikarya</taxon>
        <taxon>Basidiomycota</taxon>
        <taxon>Agaricomycotina</taxon>
        <taxon>Tremellomycetes</taxon>
        <taxon>Trichosporonales</taxon>
        <taxon>Trichosporonaceae</taxon>
        <taxon>Vanrija</taxon>
    </lineage>
</organism>
<sequence>MSSSNSTSPASRPNSPMPEWSSGNFTITSSDGVDLKIEDYHLRSASTVFRDMIESGTDGPLKIEFTDPDFETADIVARFLNIIVNAQVASGSWRMSDHVQLGQLLKKYDCAAAITVLALHIGQGYGGGIRSFILGAALDDADICTSALRPPFDKWEDSPHKRKKGEGKDALGNTRASKGSHFNTQTLPMEWVALIPLDYRWALDRAFLTVGDHTDLPLKFALLLQDAKATKV</sequence>
<feature type="region of interest" description="Disordered" evidence="1">
    <location>
        <begin position="154"/>
        <end position="181"/>
    </location>
</feature>